<dbReference type="GO" id="GO:0051607">
    <property type="term" value="P:defense response to virus"/>
    <property type="evidence" value="ECO:0007669"/>
    <property type="project" value="UniProtKB-UniRule"/>
</dbReference>
<dbReference type="AlphaFoldDB" id="A0AAX1TV25"/>
<keyword evidence="5 9" id="KW-0460">Magnesium</keyword>
<comment type="subunit">
    <text evidence="9">Homodimer, forms a heterotetramer with a Cas2 homodimer.</text>
</comment>
<dbReference type="GO" id="GO:0046872">
    <property type="term" value="F:metal ion binding"/>
    <property type="evidence" value="ECO:0007669"/>
    <property type="project" value="UniProtKB-UniRule"/>
</dbReference>
<dbReference type="EC" id="3.1.-.-" evidence="9"/>
<feature type="binding site" evidence="9">
    <location>
        <position position="222"/>
    </location>
    <ligand>
        <name>Mn(2+)</name>
        <dbReference type="ChEBI" id="CHEBI:29035"/>
    </ligand>
</feature>
<proteinExistence type="inferred from homology"/>
<evidence type="ECO:0000256" key="7">
    <source>
        <dbReference type="ARBA" id="ARBA00023125"/>
    </source>
</evidence>
<evidence type="ECO:0000256" key="2">
    <source>
        <dbReference type="ARBA" id="ARBA00022723"/>
    </source>
</evidence>
<feature type="binding site" evidence="9">
    <location>
        <position position="237"/>
    </location>
    <ligand>
        <name>Mn(2+)</name>
        <dbReference type="ChEBI" id="CHEBI:29035"/>
    </ligand>
</feature>
<keyword evidence="4 9" id="KW-0378">Hydrolase</keyword>
<evidence type="ECO:0000313" key="11">
    <source>
        <dbReference type="Proteomes" id="UP000249008"/>
    </source>
</evidence>
<dbReference type="PANTHER" id="PTHR43219">
    <property type="entry name" value="CRISPR-ASSOCIATED ENDONUCLEASE CAS1"/>
    <property type="match status" value="1"/>
</dbReference>
<keyword evidence="2 9" id="KW-0479">Metal-binding</keyword>
<dbReference type="GO" id="GO:0003677">
    <property type="term" value="F:DNA binding"/>
    <property type="evidence" value="ECO:0007669"/>
    <property type="project" value="UniProtKB-KW"/>
</dbReference>
<dbReference type="NCBIfam" id="TIGR03641">
    <property type="entry name" value="cas1_HMARI"/>
    <property type="match status" value="1"/>
</dbReference>
<feature type="binding site" evidence="9">
    <location>
        <position position="157"/>
    </location>
    <ligand>
        <name>Mn(2+)</name>
        <dbReference type="ChEBI" id="CHEBI:29035"/>
    </ligand>
</feature>
<dbReference type="InterPro" id="IPR019858">
    <property type="entry name" value="CRISPR-assoc_Cas1_HMARI/TNEAP"/>
</dbReference>
<keyword evidence="1 9" id="KW-0540">Nuclease</keyword>
<keyword evidence="8 9" id="KW-0464">Manganese</keyword>
<dbReference type="HAMAP" id="MF_01470">
    <property type="entry name" value="Cas1"/>
    <property type="match status" value="1"/>
</dbReference>
<comment type="cofactor">
    <cofactor evidence="9">
        <name>Mg(2+)</name>
        <dbReference type="ChEBI" id="CHEBI:18420"/>
    </cofactor>
    <cofactor evidence="9">
        <name>Mn(2+)</name>
        <dbReference type="ChEBI" id="CHEBI:29035"/>
    </cofactor>
</comment>
<dbReference type="GeneID" id="78455958"/>
<dbReference type="CDD" id="cd09722">
    <property type="entry name" value="Cas1_I-B"/>
    <property type="match status" value="1"/>
</dbReference>
<reference evidence="10 11" key="1">
    <citation type="submission" date="2018-06" db="EMBL/GenBank/DDBJ databases">
        <authorList>
            <consortium name="Pathogen Informatics"/>
            <person name="Doyle S."/>
        </authorList>
    </citation>
    <scope>NUCLEOTIDE SEQUENCE [LARGE SCALE GENOMIC DNA]</scope>
    <source>
        <strain evidence="10 11">NCTC12112</strain>
    </source>
</reference>
<evidence type="ECO:0000256" key="9">
    <source>
        <dbReference type="HAMAP-Rule" id="MF_01470"/>
    </source>
</evidence>
<protein>
    <recommendedName>
        <fullName evidence="9">CRISPR-associated endonuclease Cas1</fullName>
        <ecNumber evidence="9">3.1.-.-</ecNumber>
    </recommendedName>
</protein>
<dbReference type="RefSeq" id="WP_005977427.1">
    <property type="nucleotide sequence ID" value="NZ_CABKNW010000002.1"/>
</dbReference>
<dbReference type="GO" id="GO:0043571">
    <property type="term" value="P:maintenance of CRISPR repeat elements"/>
    <property type="evidence" value="ECO:0007669"/>
    <property type="project" value="UniProtKB-UniRule"/>
</dbReference>
<comment type="function">
    <text evidence="9">CRISPR (clustered regularly interspaced short palindromic repeat), is an adaptive immune system that provides protection against mobile genetic elements (viruses, transposable elements and conjugative plasmids). CRISPR clusters contain spacers, sequences complementary to antecedent mobile elements, and target invading nucleic acids. CRISPR clusters are transcribed and processed into CRISPR RNA (crRNA). Acts as a dsDNA endonuclease. Involved in the integration of spacer DNA into the CRISPR cassette.</text>
</comment>
<dbReference type="Gene3D" id="3.100.10.20">
    <property type="entry name" value="CRISPR-associated endonuclease Cas1, N-terminal domain"/>
    <property type="match status" value="1"/>
</dbReference>
<evidence type="ECO:0000256" key="6">
    <source>
        <dbReference type="ARBA" id="ARBA00023118"/>
    </source>
</evidence>
<gene>
    <name evidence="9" type="primary">cas1</name>
    <name evidence="10" type="ORF">NCTC12112_01395</name>
</gene>
<evidence type="ECO:0000256" key="3">
    <source>
        <dbReference type="ARBA" id="ARBA00022759"/>
    </source>
</evidence>
<dbReference type="GO" id="GO:0004520">
    <property type="term" value="F:DNA endonuclease activity"/>
    <property type="evidence" value="ECO:0007669"/>
    <property type="project" value="InterPro"/>
</dbReference>
<evidence type="ECO:0000313" key="10">
    <source>
        <dbReference type="EMBL" id="SQJ02455.1"/>
    </source>
</evidence>
<dbReference type="Pfam" id="PF01867">
    <property type="entry name" value="Cas_Cas1"/>
    <property type="match status" value="1"/>
</dbReference>
<sequence length="333" mass="39168">MGAGTKYILSKGSLERKDNSLCFKNESKTTYIPIEGVKEIFALDEISVNTKLFDFLAKHGITLHFFNHYEGYSGTFYPREKYVSGKLVIKQVEAHKNHKETIAKSIVQGIGKNIYELLYHYYRHDKKELKEYLEWLSNDVERRLNESNDINEIMAVEGEIWAKFYDSFKIFLREDFIMNKRVKRPPDNPINALISFGNSILYTKTIGQIYQTHLEQTISFLHSPSERRFSLSLDLSEVFKPIIVFRTIFECVNNRKLNVEKHFEKSLNYCILNEDGKKIFLGALEDRMNETFEHPILKRKVSYITAVKYDAYKLIKFLLEGKEFVPFSIKEKM</sequence>
<accession>A0AAX1TV25</accession>
<organism evidence="10 11">
    <name type="scientific">Fusobacterium ulcerans</name>
    <dbReference type="NCBI Taxonomy" id="861"/>
    <lineage>
        <taxon>Bacteria</taxon>
        <taxon>Fusobacteriati</taxon>
        <taxon>Fusobacteriota</taxon>
        <taxon>Fusobacteriia</taxon>
        <taxon>Fusobacteriales</taxon>
        <taxon>Fusobacteriaceae</taxon>
        <taxon>Fusobacterium</taxon>
    </lineage>
</organism>
<name>A0AAX1TV25_9FUSO</name>
<dbReference type="GO" id="GO:0016787">
    <property type="term" value="F:hydrolase activity"/>
    <property type="evidence" value="ECO:0007669"/>
    <property type="project" value="UniProtKB-KW"/>
</dbReference>
<dbReference type="PANTHER" id="PTHR43219:SF1">
    <property type="entry name" value="CRISPR-ASSOCIATED ENDONUCLEASE CAS1"/>
    <property type="match status" value="1"/>
</dbReference>
<keyword evidence="7 9" id="KW-0238">DNA-binding</keyword>
<dbReference type="EMBL" id="LS483487">
    <property type="protein sequence ID" value="SQJ02455.1"/>
    <property type="molecule type" value="Genomic_DNA"/>
</dbReference>
<evidence type="ECO:0000256" key="5">
    <source>
        <dbReference type="ARBA" id="ARBA00022842"/>
    </source>
</evidence>
<evidence type="ECO:0000256" key="4">
    <source>
        <dbReference type="ARBA" id="ARBA00022801"/>
    </source>
</evidence>
<dbReference type="InterPro" id="IPR042211">
    <property type="entry name" value="CRISPR-assoc_Cas1_N"/>
</dbReference>
<evidence type="ECO:0000256" key="8">
    <source>
        <dbReference type="ARBA" id="ARBA00023211"/>
    </source>
</evidence>
<evidence type="ECO:0000256" key="1">
    <source>
        <dbReference type="ARBA" id="ARBA00022722"/>
    </source>
</evidence>
<dbReference type="Gene3D" id="1.20.120.920">
    <property type="entry name" value="CRISPR-associated endonuclease Cas1, C-terminal domain"/>
    <property type="match status" value="1"/>
</dbReference>
<dbReference type="KEGG" id="ful:C4N20_14120"/>
<dbReference type="NCBIfam" id="TIGR00287">
    <property type="entry name" value="cas1"/>
    <property type="match status" value="1"/>
</dbReference>
<comment type="similarity">
    <text evidence="9">Belongs to the CRISPR-associated endonuclease Cas1 family.</text>
</comment>
<dbReference type="InterPro" id="IPR042206">
    <property type="entry name" value="CRISPR-assoc_Cas1_C"/>
</dbReference>
<dbReference type="InterPro" id="IPR002729">
    <property type="entry name" value="CRISPR-assoc_Cas1"/>
</dbReference>
<keyword evidence="6 9" id="KW-0051">Antiviral defense</keyword>
<keyword evidence="3 9" id="KW-0255">Endonuclease</keyword>
<dbReference type="Proteomes" id="UP000249008">
    <property type="component" value="Chromosome 1"/>
</dbReference>